<feature type="transmembrane region" description="Helical" evidence="1">
    <location>
        <begin position="108"/>
        <end position="126"/>
    </location>
</feature>
<dbReference type="AlphaFoldDB" id="A0AAD6PQZ8"/>
<name>A0AAD6PQZ8_9ROSI</name>
<dbReference type="EMBL" id="JAQIZT010000019">
    <property type="protein sequence ID" value="KAJ6952526.1"/>
    <property type="molecule type" value="Genomic_DNA"/>
</dbReference>
<evidence type="ECO:0000313" key="3">
    <source>
        <dbReference type="Proteomes" id="UP001164929"/>
    </source>
</evidence>
<keyword evidence="1" id="KW-0472">Membrane</keyword>
<gene>
    <name evidence="2" type="ORF">NC653_041611</name>
</gene>
<reference evidence="2" key="1">
    <citation type="journal article" date="2023" name="Mol. Ecol. Resour.">
        <title>Chromosome-level genome assembly of a triploid poplar Populus alba 'Berolinensis'.</title>
        <authorList>
            <person name="Chen S."/>
            <person name="Yu Y."/>
            <person name="Wang X."/>
            <person name="Wang S."/>
            <person name="Zhang T."/>
            <person name="Zhou Y."/>
            <person name="He R."/>
            <person name="Meng N."/>
            <person name="Wang Y."/>
            <person name="Liu W."/>
            <person name="Liu Z."/>
            <person name="Liu J."/>
            <person name="Guo Q."/>
            <person name="Huang H."/>
            <person name="Sederoff R.R."/>
            <person name="Wang G."/>
            <person name="Qu G."/>
            <person name="Chen S."/>
        </authorList>
    </citation>
    <scope>NUCLEOTIDE SEQUENCE</scope>
    <source>
        <strain evidence="2">SC-2020</strain>
    </source>
</reference>
<keyword evidence="1" id="KW-0812">Transmembrane</keyword>
<comment type="caution">
    <text evidence="2">The sequence shown here is derived from an EMBL/GenBank/DDBJ whole genome shotgun (WGS) entry which is preliminary data.</text>
</comment>
<keyword evidence="3" id="KW-1185">Reference proteome</keyword>
<keyword evidence="1" id="KW-1133">Transmembrane helix</keyword>
<protein>
    <submittedName>
        <fullName evidence="2">Uncharacterized protein</fullName>
    </submittedName>
</protein>
<evidence type="ECO:0000313" key="2">
    <source>
        <dbReference type="EMBL" id="KAJ6952526.1"/>
    </source>
</evidence>
<sequence>MVVTHLTVNMMLMSEIEKLIDKEMQQLGKSTEIYMDKQNISSIKMSIDKKNMISALKLLEIFERAGDGLDQFIQWRQCSEMTKEDSTKIACLLLGFVCTSNSKGTLKWYGIAILFSINLLALYYYFVSLIHWYTY</sequence>
<evidence type="ECO:0000256" key="1">
    <source>
        <dbReference type="SAM" id="Phobius"/>
    </source>
</evidence>
<accession>A0AAD6PQZ8</accession>
<dbReference type="Proteomes" id="UP001164929">
    <property type="component" value="Chromosome 19"/>
</dbReference>
<proteinExistence type="predicted"/>
<organism evidence="2 3">
    <name type="scientific">Populus alba x Populus x berolinensis</name>
    <dbReference type="NCBI Taxonomy" id="444605"/>
    <lineage>
        <taxon>Eukaryota</taxon>
        <taxon>Viridiplantae</taxon>
        <taxon>Streptophyta</taxon>
        <taxon>Embryophyta</taxon>
        <taxon>Tracheophyta</taxon>
        <taxon>Spermatophyta</taxon>
        <taxon>Magnoliopsida</taxon>
        <taxon>eudicotyledons</taxon>
        <taxon>Gunneridae</taxon>
        <taxon>Pentapetalae</taxon>
        <taxon>rosids</taxon>
        <taxon>fabids</taxon>
        <taxon>Malpighiales</taxon>
        <taxon>Salicaceae</taxon>
        <taxon>Saliceae</taxon>
        <taxon>Populus</taxon>
    </lineage>
</organism>